<proteinExistence type="predicted"/>
<organism evidence="1 2">
    <name type="scientific">Azospirillum baldaniorum</name>
    <dbReference type="NCBI Taxonomy" id="1064539"/>
    <lineage>
        <taxon>Bacteria</taxon>
        <taxon>Pseudomonadati</taxon>
        <taxon>Pseudomonadota</taxon>
        <taxon>Alphaproteobacteria</taxon>
        <taxon>Rhodospirillales</taxon>
        <taxon>Azospirillaceae</taxon>
        <taxon>Azospirillum</taxon>
    </lineage>
</organism>
<dbReference type="Proteomes" id="UP000007319">
    <property type="component" value="Plasmid AZOBR_p4"/>
</dbReference>
<reference evidence="1 2" key="1">
    <citation type="journal article" date="2011" name="PLoS Genet.">
        <title>Azospirillum genomes reveal transition of bacteria from aquatic to terrestrial environments.</title>
        <authorList>
            <person name="Wisniewski-Dye F."/>
            <person name="Borziak K."/>
            <person name="Khalsa-Moyers G."/>
            <person name="Alexandre G."/>
            <person name="Sukharnikov L.O."/>
            <person name="Wuichet K."/>
            <person name="Hurst G.B."/>
            <person name="McDonald W.H."/>
            <person name="Robertson J.S."/>
            <person name="Barbe V."/>
            <person name="Calteau A."/>
            <person name="Rouy Z."/>
            <person name="Mangenot S."/>
            <person name="Prigent-Combaret C."/>
            <person name="Normand P."/>
            <person name="Boyer M."/>
            <person name="Siguier P."/>
            <person name="Dessaux Y."/>
            <person name="Elmerich C."/>
            <person name="Condemine G."/>
            <person name="Krishnen G."/>
            <person name="Kennedy I."/>
            <person name="Paterson A.H."/>
            <person name="Gonzalez V."/>
            <person name="Mavingui P."/>
            <person name="Zhulin I.B."/>
        </authorList>
    </citation>
    <scope>NUCLEOTIDE SEQUENCE [LARGE SCALE GENOMIC DNA]</scope>
    <source>
        <strain evidence="1 2">Sp245</strain>
    </source>
</reference>
<evidence type="ECO:0000313" key="2">
    <source>
        <dbReference type="Proteomes" id="UP000007319"/>
    </source>
</evidence>
<dbReference type="KEGG" id="abs:AZOBR_p480087"/>
<keyword evidence="1" id="KW-0614">Plasmid</keyword>
<sequence length="28" mass="3342">MWCANVVTLPHDVEYDIINKWLHEAIKC</sequence>
<protein>
    <submittedName>
        <fullName evidence="1">Uncharacterized protein</fullName>
    </submittedName>
</protein>
<name>A0A9P1K1F3_9PROT</name>
<dbReference type="EMBL" id="HE577331">
    <property type="protein sequence ID" value="CCD03772.1"/>
    <property type="molecule type" value="Genomic_DNA"/>
</dbReference>
<gene>
    <name evidence="1" type="ORF">AZOBR_p480087</name>
</gene>
<geneLocation type="plasmid" evidence="1 2">
    <name>AZOBR_p4</name>
</geneLocation>
<evidence type="ECO:0000313" key="1">
    <source>
        <dbReference type="EMBL" id="CCD03772.1"/>
    </source>
</evidence>
<dbReference type="AlphaFoldDB" id="A0A9P1K1F3"/>
<keyword evidence="2" id="KW-1185">Reference proteome</keyword>
<accession>A0A9P1K1F3</accession>